<keyword evidence="1" id="KW-0732">Signal</keyword>
<protein>
    <recommendedName>
        <fullName evidence="2">C-type lectin domain-containing protein</fullName>
    </recommendedName>
</protein>
<feature type="non-terminal residue" evidence="3">
    <location>
        <position position="256"/>
    </location>
</feature>
<dbReference type="EMBL" id="GEEE01007633">
    <property type="protein sequence ID" value="JAP55592.1"/>
    <property type="molecule type" value="Transcribed_RNA"/>
</dbReference>
<dbReference type="CDD" id="cd00037">
    <property type="entry name" value="CLECT"/>
    <property type="match status" value="1"/>
</dbReference>
<feature type="chain" id="PRO_5007051451" description="C-type lectin domain-containing protein" evidence="1">
    <location>
        <begin position="21"/>
        <end position="256"/>
    </location>
</feature>
<sequence>MLAPVVVAMLLFLLPSATYSLPVHKQDKRTPVSAGLIPNVSRPGLIYQAKLVLANTRKIGSPIWGLTAAEADLACKAIAEAENFKRIKSNQLVELLWHPVLGKLLNATETKPSIEVEEVQGHLLSVGSRLELDAVLRALGNRKWGVYWTGARLVRRPYGNSMRGLSQPRADLSWTDGRAGSLEVLGLSTEDMPPLNPSGEYCLALDLRLGRWQARCCNDQLAYACTIRSLPKVAEDYPSEGESNKWRDHDVDIIGQ</sequence>
<dbReference type="AlphaFoldDB" id="A0A0X3Q4F0"/>
<name>A0A0X3Q4F0_SCHSO</name>
<feature type="domain" description="C-type lectin" evidence="2">
    <location>
        <begin position="121"/>
        <end position="226"/>
    </location>
</feature>
<dbReference type="Gene3D" id="3.10.100.10">
    <property type="entry name" value="Mannose-Binding Protein A, subunit A"/>
    <property type="match status" value="1"/>
</dbReference>
<evidence type="ECO:0000259" key="2">
    <source>
        <dbReference type="PROSITE" id="PS50041"/>
    </source>
</evidence>
<gene>
    <name evidence="3" type="ORF">TR98639</name>
</gene>
<dbReference type="SUPFAM" id="SSF56436">
    <property type="entry name" value="C-type lectin-like"/>
    <property type="match status" value="1"/>
</dbReference>
<evidence type="ECO:0000256" key="1">
    <source>
        <dbReference type="SAM" id="SignalP"/>
    </source>
</evidence>
<dbReference type="InterPro" id="IPR016187">
    <property type="entry name" value="CTDL_fold"/>
</dbReference>
<proteinExistence type="predicted"/>
<organism evidence="3">
    <name type="scientific">Schistocephalus solidus</name>
    <name type="common">Tapeworm</name>
    <dbReference type="NCBI Taxonomy" id="70667"/>
    <lineage>
        <taxon>Eukaryota</taxon>
        <taxon>Metazoa</taxon>
        <taxon>Spiralia</taxon>
        <taxon>Lophotrochozoa</taxon>
        <taxon>Platyhelminthes</taxon>
        <taxon>Cestoda</taxon>
        <taxon>Eucestoda</taxon>
        <taxon>Diphyllobothriidea</taxon>
        <taxon>Diphyllobothriidae</taxon>
        <taxon>Schistocephalus</taxon>
    </lineage>
</organism>
<dbReference type="InterPro" id="IPR001304">
    <property type="entry name" value="C-type_lectin-like"/>
</dbReference>
<feature type="signal peptide" evidence="1">
    <location>
        <begin position="1"/>
        <end position="20"/>
    </location>
</feature>
<dbReference type="PROSITE" id="PS50041">
    <property type="entry name" value="C_TYPE_LECTIN_2"/>
    <property type="match status" value="1"/>
</dbReference>
<evidence type="ECO:0000313" key="3">
    <source>
        <dbReference type="EMBL" id="JAP55592.1"/>
    </source>
</evidence>
<dbReference type="InterPro" id="IPR016186">
    <property type="entry name" value="C-type_lectin-like/link_sf"/>
</dbReference>
<reference evidence="3" key="1">
    <citation type="submission" date="2016-01" db="EMBL/GenBank/DDBJ databases">
        <title>Reference transcriptome for the parasite Schistocephalus solidus: insights into the molecular evolution of parasitism.</title>
        <authorList>
            <person name="Hebert F.O."/>
            <person name="Grambauer S."/>
            <person name="Barber I."/>
            <person name="Landry C.R."/>
            <person name="Aubin-Horth N."/>
        </authorList>
    </citation>
    <scope>NUCLEOTIDE SEQUENCE</scope>
</reference>
<accession>A0A0X3Q4F0</accession>